<keyword evidence="2" id="KW-0732">Signal</keyword>
<accession>A0ABT0PKL4</accession>
<reference evidence="3 4" key="1">
    <citation type="submission" date="2022-05" db="EMBL/GenBank/DDBJ databases">
        <authorList>
            <person name="Park J.-S."/>
        </authorList>
    </citation>
    <scope>NUCLEOTIDE SEQUENCE [LARGE SCALE GENOMIC DNA]</scope>
    <source>
        <strain evidence="3 4">2012CJ34-2</strain>
    </source>
</reference>
<protein>
    <recommendedName>
        <fullName evidence="5">Lipoprotein</fullName>
    </recommendedName>
</protein>
<feature type="region of interest" description="Disordered" evidence="1">
    <location>
        <begin position="175"/>
        <end position="200"/>
    </location>
</feature>
<evidence type="ECO:0000313" key="4">
    <source>
        <dbReference type="Proteomes" id="UP001203338"/>
    </source>
</evidence>
<organism evidence="3 4">
    <name type="scientific">Parendozoicomonas callyspongiae</name>
    <dbReference type="NCBI Taxonomy" id="2942213"/>
    <lineage>
        <taxon>Bacteria</taxon>
        <taxon>Pseudomonadati</taxon>
        <taxon>Pseudomonadota</taxon>
        <taxon>Gammaproteobacteria</taxon>
        <taxon>Oceanospirillales</taxon>
        <taxon>Endozoicomonadaceae</taxon>
        <taxon>Parendozoicomonas</taxon>
    </lineage>
</organism>
<name>A0ABT0PKL4_9GAMM</name>
<dbReference type="Proteomes" id="UP001203338">
    <property type="component" value="Unassembled WGS sequence"/>
</dbReference>
<evidence type="ECO:0000256" key="1">
    <source>
        <dbReference type="SAM" id="MobiDB-lite"/>
    </source>
</evidence>
<sequence length="473" mass="53050">MTLKALLKLTTAIGAYSLLAGCASVYQANQFDGFEKEITQGDLVKATNDAVDQADVDTKTGKPTDLLWTLQAGSLLRMEKDYKRSTEFFDASEDMMYKEDTKNASVSAASQVGSVLVNDTILPYKQTHFDGIMANTYKAMNFSALNDINNARIEWNRVDDRQRRAVEEYSKQIAEKKEQAEAERKKLAAQKTSGPAPDINASVKQSNAILARQGIDMNTWKPYAGYVNPFTTYMHGLYFLQNAQDRSDYQRAYESLKRAYALTGNKTVKADMDIARQVVNGFPPKKIRPRVWVIFENGLSAEKDEFRIDLPIVLSKQKIIYTGIALPKLVERQRAYQNLDVDGVKTTVVGDMDKIIKAEFKEEFTYILIKELARATLKTYAQQRMNKTNPTAGALMTAYQLATTSADIRSWTTLPKEFQVARIKRPANGSITLSAPGMIEPLNVEINKDSQFNIVYVKAVSAQQTPSIEIISI</sequence>
<gene>
    <name evidence="3" type="ORF">M3P05_15175</name>
</gene>
<evidence type="ECO:0000256" key="2">
    <source>
        <dbReference type="SAM" id="SignalP"/>
    </source>
</evidence>
<dbReference type="PROSITE" id="PS51257">
    <property type="entry name" value="PROKAR_LIPOPROTEIN"/>
    <property type="match status" value="1"/>
</dbReference>
<feature type="chain" id="PRO_5047371273" description="Lipoprotein" evidence="2">
    <location>
        <begin position="21"/>
        <end position="473"/>
    </location>
</feature>
<dbReference type="EMBL" id="JAMFLX010000022">
    <property type="protein sequence ID" value="MCL6271267.1"/>
    <property type="molecule type" value="Genomic_DNA"/>
</dbReference>
<feature type="signal peptide" evidence="2">
    <location>
        <begin position="1"/>
        <end position="20"/>
    </location>
</feature>
<dbReference type="RefSeq" id="WP_249700755.1">
    <property type="nucleotide sequence ID" value="NZ_JAMFLX010000022.1"/>
</dbReference>
<evidence type="ECO:0000313" key="3">
    <source>
        <dbReference type="EMBL" id="MCL6271267.1"/>
    </source>
</evidence>
<feature type="compositionally biased region" description="Basic and acidic residues" evidence="1">
    <location>
        <begin position="175"/>
        <end position="186"/>
    </location>
</feature>
<keyword evidence="4" id="KW-1185">Reference proteome</keyword>
<evidence type="ECO:0008006" key="5">
    <source>
        <dbReference type="Google" id="ProtNLM"/>
    </source>
</evidence>
<comment type="caution">
    <text evidence="3">The sequence shown here is derived from an EMBL/GenBank/DDBJ whole genome shotgun (WGS) entry which is preliminary data.</text>
</comment>
<proteinExistence type="predicted"/>